<proteinExistence type="predicted"/>
<dbReference type="Proteomes" id="UP000297245">
    <property type="component" value="Unassembled WGS sequence"/>
</dbReference>
<sequence length="168" mass="19549">SQKYHVRASVATVMIRVCRERDDQEGERMWQYVLRCLGKLKHEGMSDEEDGMVEATVNGQQIVTRVRKVMRLSWRHSSFRDLFEIVDSVRGAEPSIFTQQGRTPLQRVRVDALATPGRDPPKRLPESFFDADYIQEASRFSYQLSDLQISKKPFPILEAVRLPRHDED</sequence>
<dbReference type="OrthoDB" id="2898360at2759"/>
<gene>
    <name evidence="1" type="ORF">K435DRAFT_654876</name>
</gene>
<name>A0A4S8MG12_DENBC</name>
<evidence type="ECO:0000313" key="2">
    <source>
        <dbReference type="Proteomes" id="UP000297245"/>
    </source>
</evidence>
<feature type="non-terminal residue" evidence="1">
    <location>
        <position position="1"/>
    </location>
</feature>
<dbReference type="EMBL" id="ML179087">
    <property type="protein sequence ID" value="THV01598.1"/>
    <property type="molecule type" value="Genomic_DNA"/>
</dbReference>
<evidence type="ECO:0000313" key="1">
    <source>
        <dbReference type="EMBL" id="THV01598.1"/>
    </source>
</evidence>
<organism evidence="1 2">
    <name type="scientific">Dendrothele bispora (strain CBS 962.96)</name>
    <dbReference type="NCBI Taxonomy" id="1314807"/>
    <lineage>
        <taxon>Eukaryota</taxon>
        <taxon>Fungi</taxon>
        <taxon>Dikarya</taxon>
        <taxon>Basidiomycota</taxon>
        <taxon>Agaricomycotina</taxon>
        <taxon>Agaricomycetes</taxon>
        <taxon>Agaricomycetidae</taxon>
        <taxon>Agaricales</taxon>
        <taxon>Agaricales incertae sedis</taxon>
        <taxon>Dendrothele</taxon>
    </lineage>
</organism>
<keyword evidence="2" id="KW-1185">Reference proteome</keyword>
<accession>A0A4S8MG12</accession>
<dbReference type="AlphaFoldDB" id="A0A4S8MG12"/>
<reference evidence="1 2" key="1">
    <citation type="journal article" date="2019" name="Nat. Ecol. Evol.">
        <title>Megaphylogeny resolves global patterns of mushroom evolution.</title>
        <authorList>
            <person name="Varga T."/>
            <person name="Krizsan K."/>
            <person name="Foldi C."/>
            <person name="Dima B."/>
            <person name="Sanchez-Garcia M."/>
            <person name="Sanchez-Ramirez S."/>
            <person name="Szollosi G.J."/>
            <person name="Szarkandi J.G."/>
            <person name="Papp V."/>
            <person name="Albert L."/>
            <person name="Andreopoulos W."/>
            <person name="Angelini C."/>
            <person name="Antonin V."/>
            <person name="Barry K.W."/>
            <person name="Bougher N.L."/>
            <person name="Buchanan P."/>
            <person name="Buyck B."/>
            <person name="Bense V."/>
            <person name="Catcheside P."/>
            <person name="Chovatia M."/>
            <person name="Cooper J."/>
            <person name="Damon W."/>
            <person name="Desjardin D."/>
            <person name="Finy P."/>
            <person name="Geml J."/>
            <person name="Haridas S."/>
            <person name="Hughes K."/>
            <person name="Justo A."/>
            <person name="Karasinski D."/>
            <person name="Kautmanova I."/>
            <person name="Kiss B."/>
            <person name="Kocsube S."/>
            <person name="Kotiranta H."/>
            <person name="LaButti K.M."/>
            <person name="Lechner B.E."/>
            <person name="Liimatainen K."/>
            <person name="Lipzen A."/>
            <person name="Lukacs Z."/>
            <person name="Mihaltcheva S."/>
            <person name="Morgado L.N."/>
            <person name="Niskanen T."/>
            <person name="Noordeloos M.E."/>
            <person name="Ohm R.A."/>
            <person name="Ortiz-Santana B."/>
            <person name="Ovrebo C."/>
            <person name="Racz N."/>
            <person name="Riley R."/>
            <person name="Savchenko A."/>
            <person name="Shiryaev A."/>
            <person name="Soop K."/>
            <person name="Spirin V."/>
            <person name="Szebenyi C."/>
            <person name="Tomsovsky M."/>
            <person name="Tulloss R.E."/>
            <person name="Uehling J."/>
            <person name="Grigoriev I.V."/>
            <person name="Vagvolgyi C."/>
            <person name="Papp T."/>
            <person name="Martin F.M."/>
            <person name="Miettinen O."/>
            <person name="Hibbett D.S."/>
            <person name="Nagy L.G."/>
        </authorList>
    </citation>
    <scope>NUCLEOTIDE SEQUENCE [LARGE SCALE GENOMIC DNA]</scope>
    <source>
        <strain evidence="1 2">CBS 962.96</strain>
    </source>
</reference>
<protein>
    <submittedName>
        <fullName evidence="1">Uncharacterized protein</fullName>
    </submittedName>
</protein>